<sequence>MEILNTDLVTVEKTLESAVQRAVADAEEVNQ</sequence>
<dbReference type="Proteomes" id="UP000050535">
    <property type="component" value="Unassembled WGS sequence"/>
</dbReference>
<gene>
    <name evidence="1" type="ORF">SY89_00837</name>
</gene>
<keyword evidence="2" id="KW-1185">Reference proteome</keyword>
<protein>
    <submittedName>
        <fullName evidence="1">Uncharacterized protein</fullName>
    </submittedName>
</protein>
<proteinExistence type="predicted"/>
<comment type="caution">
    <text evidence="1">The sequence shown here is derived from an EMBL/GenBank/DDBJ whole genome shotgun (WGS) entry which is preliminary data.</text>
</comment>
<evidence type="ECO:0000313" key="2">
    <source>
        <dbReference type="Proteomes" id="UP000050535"/>
    </source>
</evidence>
<organism evidence="1 2">
    <name type="scientific">Halolamina pelagica</name>
    <dbReference type="NCBI Taxonomy" id="699431"/>
    <lineage>
        <taxon>Archaea</taxon>
        <taxon>Methanobacteriati</taxon>
        <taxon>Methanobacteriota</taxon>
        <taxon>Stenosarchaea group</taxon>
        <taxon>Halobacteria</taxon>
        <taxon>Halobacteriales</taxon>
        <taxon>Haloferacaceae</taxon>
    </lineage>
</organism>
<dbReference type="EMBL" id="LGUC01000001">
    <property type="protein sequence ID" value="KPN30115.1"/>
    <property type="molecule type" value="Genomic_DNA"/>
</dbReference>
<evidence type="ECO:0000313" key="1">
    <source>
        <dbReference type="EMBL" id="KPN30115.1"/>
    </source>
</evidence>
<accession>A0A0N8HZP9</accession>
<reference evidence="2" key="1">
    <citation type="submission" date="2013-11" db="EMBL/GenBank/DDBJ databases">
        <authorList>
            <person name="Hoang H.T."/>
            <person name="Killian M.L."/>
            <person name="Madson D.M."/>
            <person name="Arruda P.H.E."/>
            <person name="Sun D."/>
            <person name="Schwartz K.J."/>
            <person name="Yoon K."/>
        </authorList>
    </citation>
    <scope>NUCLEOTIDE SEQUENCE [LARGE SCALE GENOMIC DNA]</scope>
    <source>
        <strain evidence="2">CDK2</strain>
    </source>
</reference>
<dbReference type="AlphaFoldDB" id="A0A0N8HZP9"/>
<name>A0A0N8HZP9_9EURY</name>